<name>A0A8H7WBD1_9HELO</name>
<dbReference type="AlphaFoldDB" id="A0A8H7WBD1"/>
<comment type="caution">
    <text evidence="1">The sequence shown here is derived from an EMBL/GenBank/DDBJ whole genome shotgun (WGS) entry which is preliminary data.</text>
</comment>
<accession>A0A8H7WBD1</accession>
<sequence length="263" mass="27861">MASKIPSMIGSPYRGPNVPNAGVLIVQAAVRICPKRHSSLSTINLESLVMICVTSTDLKSEECRSSAVVQKVGDSRIYPVTLLPYKNYSKSKHMQLGRNFPAGSGICLGSCGAGKIPVISSTYPMMIEPGKDVATVNACLVSGKALYCCSERAAGASPCTYYPDTCIGIDKNGQPTKGTGCPNPGQKLVTYARGKCSPRKGEWSPFCCESDVVTDECRWTKGNVVLMCEGAGNVMAQAKFRSSKTSIMVPDTNADTPAQVAAQ</sequence>
<reference evidence="1" key="1">
    <citation type="submission" date="2021-02" db="EMBL/GenBank/DDBJ databases">
        <title>Genome sequence Cadophora malorum strain M34.</title>
        <authorList>
            <person name="Stefanovic E."/>
            <person name="Vu D."/>
            <person name="Scully C."/>
            <person name="Dijksterhuis J."/>
            <person name="Roader J."/>
            <person name="Houbraken J."/>
        </authorList>
    </citation>
    <scope>NUCLEOTIDE SEQUENCE</scope>
    <source>
        <strain evidence="1">M34</strain>
    </source>
</reference>
<protein>
    <submittedName>
        <fullName evidence="1">Uncharacterized protein</fullName>
    </submittedName>
</protein>
<organism evidence="1 2">
    <name type="scientific">Cadophora malorum</name>
    <dbReference type="NCBI Taxonomy" id="108018"/>
    <lineage>
        <taxon>Eukaryota</taxon>
        <taxon>Fungi</taxon>
        <taxon>Dikarya</taxon>
        <taxon>Ascomycota</taxon>
        <taxon>Pezizomycotina</taxon>
        <taxon>Leotiomycetes</taxon>
        <taxon>Helotiales</taxon>
        <taxon>Ploettnerulaceae</taxon>
        <taxon>Cadophora</taxon>
    </lineage>
</organism>
<proteinExistence type="predicted"/>
<evidence type="ECO:0000313" key="2">
    <source>
        <dbReference type="Proteomes" id="UP000664132"/>
    </source>
</evidence>
<dbReference type="Proteomes" id="UP000664132">
    <property type="component" value="Unassembled WGS sequence"/>
</dbReference>
<gene>
    <name evidence="1" type="ORF">IFR04_006384</name>
</gene>
<keyword evidence="2" id="KW-1185">Reference proteome</keyword>
<dbReference type="EMBL" id="JAFJYH010000083">
    <property type="protein sequence ID" value="KAG4420464.1"/>
    <property type="molecule type" value="Genomic_DNA"/>
</dbReference>
<evidence type="ECO:0000313" key="1">
    <source>
        <dbReference type="EMBL" id="KAG4420464.1"/>
    </source>
</evidence>